<feature type="compositionally biased region" description="Polar residues" evidence="1">
    <location>
        <begin position="26"/>
        <end position="35"/>
    </location>
</feature>
<organism evidence="2 3">
    <name type="scientific">Periplaneta americana</name>
    <name type="common">American cockroach</name>
    <name type="synonym">Blatta americana</name>
    <dbReference type="NCBI Taxonomy" id="6978"/>
    <lineage>
        <taxon>Eukaryota</taxon>
        <taxon>Metazoa</taxon>
        <taxon>Ecdysozoa</taxon>
        <taxon>Arthropoda</taxon>
        <taxon>Hexapoda</taxon>
        <taxon>Insecta</taxon>
        <taxon>Pterygota</taxon>
        <taxon>Neoptera</taxon>
        <taxon>Polyneoptera</taxon>
        <taxon>Dictyoptera</taxon>
        <taxon>Blattodea</taxon>
        <taxon>Blattoidea</taxon>
        <taxon>Blattidae</taxon>
        <taxon>Blattinae</taxon>
        <taxon>Periplaneta</taxon>
    </lineage>
</organism>
<name>A0ABQ8TZ56_PERAM</name>
<dbReference type="Proteomes" id="UP001148838">
    <property type="component" value="Unassembled WGS sequence"/>
</dbReference>
<reference evidence="2 3" key="1">
    <citation type="journal article" date="2022" name="Allergy">
        <title>Genome assembly and annotation of Periplaneta americana reveal a comprehensive cockroach allergen profile.</title>
        <authorList>
            <person name="Wang L."/>
            <person name="Xiong Q."/>
            <person name="Saelim N."/>
            <person name="Wang L."/>
            <person name="Nong W."/>
            <person name="Wan A.T."/>
            <person name="Shi M."/>
            <person name="Liu X."/>
            <person name="Cao Q."/>
            <person name="Hui J.H.L."/>
            <person name="Sookrung N."/>
            <person name="Leung T.F."/>
            <person name="Tungtrongchitr A."/>
            <person name="Tsui S.K.W."/>
        </authorList>
    </citation>
    <scope>NUCLEOTIDE SEQUENCE [LARGE SCALE GENOMIC DNA]</scope>
    <source>
        <strain evidence="2">PWHHKU_190912</strain>
    </source>
</reference>
<evidence type="ECO:0000256" key="1">
    <source>
        <dbReference type="SAM" id="MobiDB-lite"/>
    </source>
</evidence>
<dbReference type="EMBL" id="JAJSOF020000001">
    <property type="protein sequence ID" value="KAJ4451402.1"/>
    <property type="molecule type" value="Genomic_DNA"/>
</dbReference>
<evidence type="ECO:0000313" key="3">
    <source>
        <dbReference type="Proteomes" id="UP001148838"/>
    </source>
</evidence>
<keyword evidence="3" id="KW-1185">Reference proteome</keyword>
<gene>
    <name evidence="2" type="ORF">ANN_02864</name>
</gene>
<accession>A0ABQ8TZ56</accession>
<protein>
    <submittedName>
        <fullName evidence="2">Uncharacterized protein</fullName>
    </submittedName>
</protein>
<sequence>MEGLCEGGNKPAGSLKAICKSEGKTPGNSSQSGESNPAPLPAGFGSEHTITRHLEGTQEVELRGFNPASGWESGAGENFSPEPYWLKREGTCNKIFVFCQDTRDLQYGNNVSVERVGVEGKVGRVYTEFKAKSNSFPYNSENIRSNILNCNITRSDRQECSLRLRSGFDSLGQGRA</sequence>
<feature type="region of interest" description="Disordered" evidence="1">
    <location>
        <begin position="1"/>
        <end position="46"/>
    </location>
</feature>
<evidence type="ECO:0000313" key="2">
    <source>
        <dbReference type="EMBL" id="KAJ4451402.1"/>
    </source>
</evidence>
<proteinExistence type="predicted"/>
<comment type="caution">
    <text evidence="2">The sequence shown here is derived from an EMBL/GenBank/DDBJ whole genome shotgun (WGS) entry which is preliminary data.</text>
</comment>